<sequence length="241" mass="27981">MLSPELDHEHEYEYESGNEEHWIAVSDLMSGLMMLFLLIAVMYLVIAERKNQEIERVVVLYEDLKEELYQDLLLEFEQDLPRWGAQLDADLRLRFTDTDLLFELGESNLRPGFGAILDNFFPRYLRILASEKYREEVQEVRIEGHTSSAWSQAEDSDEAYMRNMALSQARTRSTLGFILELEAVAYEKDWLRERLTANGLSSSQLITAASGEEDADRSRRVEFVVVTDAETRLSTILQEIR</sequence>
<name>A0A520S152_9GAMM</name>
<proteinExistence type="predicted"/>
<feature type="domain" description="OmpA-like" evidence="3">
    <location>
        <begin position="89"/>
        <end position="229"/>
    </location>
</feature>
<dbReference type="InterPro" id="IPR050330">
    <property type="entry name" value="Bact_OuterMem_StrucFunc"/>
</dbReference>
<reference evidence="4 5" key="1">
    <citation type="submission" date="2019-02" db="EMBL/GenBank/DDBJ databases">
        <title>Prokaryotic population dynamics and viral predation in marine succession experiment using metagenomics: the confinement effect.</title>
        <authorList>
            <person name="Haro-Moreno J.M."/>
            <person name="Rodriguez-Valera F."/>
            <person name="Lopez-Perez M."/>
        </authorList>
    </citation>
    <scope>NUCLEOTIDE SEQUENCE [LARGE SCALE GENOMIC DNA]</scope>
    <source>
        <strain evidence="4">MED-G158</strain>
    </source>
</reference>
<dbReference type="PANTHER" id="PTHR30329:SF21">
    <property type="entry name" value="LIPOPROTEIN YIAD-RELATED"/>
    <property type="match status" value="1"/>
</dbReference>
<evidence type="ECO:0000256" key="1">
    <source>
        <dbReference type="PROSITE-ProRule" id="PRU00473"/>
    </source>
</evidence>
<keyword evidence="2" id="KW-0812">Transmembrane</keyword>
<protein>
    <submittedName>
        <fullName evidence="4">OmpA family protein</fullName>
    </submittedName>
</protein>
<dbReference type="InterPro" id="IPR036737">
    <property type="entry name" value="OmpA-like_sf"/>
</dbReference>
<dbReference type="AlphaFoldDB" id="A0A520S152"/>
<dbReference type="Gene3D" id="3.30.1330.60">
    <property type="entry name" value="OmpA-like domain"/>
    <property type="match status" value="1"/>
</dbReference>
<evidence type="ECO:0000313" key="4">
    <source>
        <dbReference type="EMBL" id="RZO76196.1"/>
    </source>
</evidence>
<dbReference type="EMBL" id="SHAH01000036">
    <property type="protein sequence ID" value="RZO76196.1"/>
    <property type="molecule type" value="Genomic_DNA"/>
</dbReference>
<evidence type="ECO:0000313" key="5">
    <source>
        <dbReference type="Proteomes" id="UP000320404"/>
    </source>
</evidence>
<dbReference type="PROSITE" id="PS51123">
    <property type="entry name" value="OMPA_2"/>
    <property type="match status" value="1"/>
</dbReference>
<dbReference type="SUPFAM" id="SSF103088">
    <property type="entry name" value="OmpA-like"/>
    <property type="match status" value="1"/>
</dbReference>
<gene>
    <name evidence="4" type="ORF">EVA69_03245</name>
</gene>
<feature type="transmembrane region" description="Helical" evidence="2">
    <location>
        <begin position="22"/>
        <end position="46"/>
    </location>
</feature>
<evidence type="ECO:0000256" key="2">
    <source>
        <dbReference type="SAM" id="Phobius"/>
    </source>
</evidence>
<keyword evidence="2" id="KW-1133">Transmembrane helix</keyword>
<accession>A0A520S152</accession>
<comment type="caution">
    <text evidence="4">The sequence shown here is derived from an EMBL/GenBank/DDBJ whole genome shotgun (WGS) entry which is preliminary data.</text>
</comment>
<dbReference type="PANTHER" id="PTHR30329">
    <property type="entry name" value="STATOR ELEMENT OF FLAGELLAR MOTOR COMPLEX"/>
    <property type="match status" value="1"/>
</dbReference>
<dbReference type="InterPro" id="IPR006665">
    <property type="entry name" value="OmpA-like"/>
</dbReference>
<dbReference type="Proteomes" id="UP000320404">
    <property type="component" value="Unassembled WGS sequence"/>
</dbReference>
<evidence type="ECO:0000259" key="3">
    <source>
        <dbReference type="PROSITE" id="PS51123"/>
    </source>
</evidence>
<keyword evidence="1 2" id="KW-0472">Membrane</keyword>
<organism evidence="4 5">
    <name type="scientific">OM182 bacterium</name>
    <dbReference type="NCBI Taxonomy" id="2510334"/>
    <lineage>
        <taxon>Bacteria</taxon>
        <taxon>Pseudomonadati</taxon>
        <taxon>Pseudomonadota</taxon>
        <taxon>Gammaproteobacteria</taxon>
        <taxon>OMG group</taxon>
        <taxon>OM182 clade</taxon>
    </lineage>
</organism>
<dbReference type="GO" id="GO:0016020">
    <property type="term" value="C:membrane"/>
    <property type="evidence" value="ECO:0007669"/>
    <property type="project" value="UniProtKB-UniRule"/>
</dbReference>